<dbReference type="GO" id="GO:0071978">
    <property type="term" value="P:bacterial-type flagellum-dependent swarming motility"/>
    <property type="evidence" value="ECO:0007669"/>
    <property type="project" value="TreeGrafter"/>
</dbReference>
<name>A0A1M6IA22_9FIRM</name>
<dbReference type="Proteomes" id="UP000184342">
    <property type="component" value="Unassembled WGS sequence"/>
</dbReference>
<dbReference type="AlphaFoldDB" id="A0A1M6IA22"/>
<reference evidence="6 7" key="1">
    <citation type="submission" date="2016-11" db="EMBL/GenBank/DDBJ databases">
        <authorList>
            <person name="Jaros S."/>
            <person name="Januszkiewicz K."/>
            <person name="Wedrychowicz H."/>
        </authorList>
    </citation>
    <scope>NUCLEOTIDE SEQUENCE [LARGE SCALE GENOMIC DNA]</scope>
    <source>
        <strain evidence="6 7">DSM 15970</strain>
    </source>
</reference>
<feature type="domain" description="Flagellar basal body rod protein N-terminal" evidence="3">
    <location>
        <begin position="5"/>
        <end position="35"/>
    </location>
</feature>
<dbReference type="STRING" id="1122934.SAMN02745691_01727"/>
<feature type="domain" description="Flagellar basal-body/hook protein C-terminal" evidence="4">
    <location>
        <begin position="188"/>
        <end position="233"/>
    </location>
</feature>
<gene>
    <name evidence="6" type="ORF">SAMN02745691_01727</name>
</gene>
<dbReference type="OrthoDB" id="9804559at2"/>
<keyword evidence="6" id="KW-0282">Flagellum</keyword>
<dbReference type="PROSITE" id="PS00588">
    <property type="entry name" value="FLAGELLA_BB_ROD"/>
    <property type="match status" value="1"/>
</dbReference>
<accession>A0A1M6IA22</accession>
<dbReference type="InterPro" id="IPR020013">
    <property type="entry name" value="Flagellar_FlgE/F/G"/>
</dbReference>
<evidence type="ECO:0000313" key="7">
    <source>
        <dbReference type="Proteomes" id="UP000184342"/>
    </source>
</evidence>
<dbReference type="InterPro" id="IPR053967">
    <property type="entry name" value="LlgE_F_G-like_D1"/>
</dbReference>
<dbReference type="RefSeq" id="WP_073994020.1">
    <property type="nucleotide sequence ID" value="NZ_FQYT01000017.1"/>
</dbReference>
<comment type="subcellular location">
    <subcellularLocation>
        <location evidence="2">Bacterial flagellum basal body</location>
    </subcellularLocation>
</comment>
<dbReference type="InterPro" id="IPR019776">
    <property type="entry name" value="Flagellar_basal_body_rod_CS"/>
</dbReference>
<dbReference type="InterPro" id="IPR001444">
    <property type="entry name" value="Flag_bb_rod_N"/>
</dbReference>
<protein>
    <submittedName>
        <fullName evidence="6">Flagellar basal-body rod protein FlgG</fullName>
    </submittedName>
</protein>
<dbReference type="Pfam" id="PF00460">
    <property type="entry name" value="Flg_bb_rod"/>
    <property type="match status" value="1"/>
</dbReference>
<evidence type="ECO:0000256" key="1">
    <source>
        <dbReference type="ARBA" id="ARBA00009677"/>
    </source>
</evidence>
<evidence type="ECO:0000259" key="4">
    <source>
        <dbReference type="Pfam" id="PF06429"/>
    </source>
</evidence>
<dbReference type="Pfam" id="PF22692">
    <property type="entry name" value="LlgE_F_G_D1"/>
    <property type="match status" value="1"/>
</dbReference>
<evidence type="ECO:0000259" key="5">
    <source>
        <dbReference type="Pfam" id="PF22692"/>
    </source>
</evidence>
<dbReference type="GO" id="GO:0009425">
    <property type="term" value="C:bacterial-type flagellum basal body"/>
    <property type="evidence" value="ECO:0007669"/>
    <property type="project" value="UniProtKB-SubCell"/>
</dbReference>
<dbReference type="Pfam" id="PF06429">
    <property type="entry name" value="Flg_bbr_C"/>
    <property type="match status" value="1"/>
</dbReference>
<keyword evidence="2" id="KW-0975">Bacterial flagellum</keyword>
<comment type="similarity">
    <text evidence="1 2">Belongs to the flagella basal body rod proteins family.</text>
</comment>
<dbReference type="EMBL" id="FQYT01000017">
    <property type="protein sequence ID" value="SHJ31290.1"/>
    <property type="molecule type" value="Genomic_DNA"/>
</dbReference>
<dbReference type="InterPro" id="IPR037925">
    <property type="entry name" value="FlgE/F/G-like"/>
</dbReference>
<keyword evidence="6" id="KW-0966">Cell projection</keyword>
<organism evidence="6 7">
    <name type="scientific">Parasporobacterium paucivorans DSM 15970</name>
    <dbReference type="NCBI Taxonomy" id="1122934"/>
    <lineage>
        <taxon>Bacteria</taxon>
        <taxon>Bacillati</taxon>
        <taxon>Bacillota</taxon>
        <taxon>Clostridia</taxon>
        <taxon>Lachnospirales</taxon>
        <taxon>Lachnospiraceae</taxon>
        <taxon>Parasporobacterium</taxon>
    </lineage>
</organism>
<sequence>MNGSFYAAVTGASGQQTKMDVVANNMANINTAGYKSQSAVFSSLVQKKLSDSVSGLETVRTGTGAAVKKIGTEFTPAGYTQTDNENDYAIVGKGFFMLQNPVSGDTTFTRDGSFSLSQRGGDFYLASSDGKLVLDKAGRYIRMEEGTNPDIGIFTFEVEAGLKNIGKNEYEATPVNGEPVLSESSSLQQGALEISGVDLAAEMAKAMEAQKAYSLALKMIQTSDDVAGTINTLR</sequence>
<keyword evidence="7" id="KW-1185">Reference proteome</keyword>
<proteinExistence type="inferred from homology"/>
<feature type="domain" description="Flagellar hook protein FlgE/F/G-like D1" evidence="5">
    <location>
        <begin position="89"/>
        <end position="140"/>
    </location>
</feature>
<evidence type="ECO:0000259" key="3">
    <source>
        <dbReference type="Pfam" id="PF00460"/>
    </source>
</evidence>
<dbReference type="NCBIfam" id="TIGR03506">
    <property type="entry name" value="FlgEFG_subfam"/>
    <property type="match status" value="1"/>
</dbReference>
<dbReference type="PANTHER" id="PTHR30435">
    <property type="entry name" value="FLAGELLAR PROTEIN"/>
    <property type="match status" value="1"/>
</dbReference>
<dbReference type="SUPFAM" id="SSF117143">
    <property type="entry name" value="Flagellar hook protein flgE"/>
    <property type="match status" value="1"/>
</dbReference>
<evidence type="ECO:0000256" key="2">
    <source>
        <dbReference type="RuleBase" id="RU362116"/>
    </source>
</evidence>
<evidence type="ECO:0000313" key="6">
    <source>
        <dbReference type="EMBL" id="SHJ31290.1"/>
    </source>
</evidence>
<dbReference type="PANTHER" id="PTHR30435:SF19">
    <property type="entry name" value="FLAGELLAR BASAL-BODY ROD PROTEIN FLGG"/>
    <property type="match status" value="1"/>
</dbReference>
<keyword evidence="6" id="KW-0969">Cilium</keyword>
<dbReference type="InterPro" id="IPR010930">
    <property type="entry name" value="Flg_bb/hook_C_dom"/>
</dbReference>